<dbReference type="EMBL" id="JACHJK010000006">
    <property type="protein sequence ID" value="MBB5928258.1"/>
    <property type="molecule type" value="Genomic_DNA"/>
</dbReference>
<proteinExistence type="predicted"/>
<evidence type="ECO:0000313" key="1">
    <source>
        <dbReference type="EMBL" id="MBB5928258.1"/>
    </source>
</evidence>
<accession>A0A7W9PVN2</accession>
<name>A0A7W9PVN2_9ACTN</name>
<protein>
    <submittedName>
        <fullName evidence="1">Uncharacterized protein</fullName>
    </submittedName>
</protein>
<reference evidence="1 2" key="1">
    <citation type="submission" date="2020-08" db="EMBL/GenBank/DDBJ databases">
        <title>Genomic Encyclopedia of Type Strains, Phase III (KMG-III): the genomes of soil and plant-associated and newly described type strains.</title>
        <authorList>
            <person name="Whitman W."/>
        </authorList>
    </citation>
    <scope>NUCLEOTIDE SEQUENCE [LARGE SCALE GENOMIC DNA]</scope>
    <source>
        <strain evidence="1 2">CECT 3313</strain>
    </source>
</reference>
<gene>
    <name evidence="1" type="ORF">FHS34_003727</name>
</gene>
<sequence length="142" mass="15291">MQVVAEIEEAGQTVVETENGHRPEPLAVVSTATDGVTFVTVTGEIDHTSTGPLIRTPALGAVTSSRRICRRKSLRQAIGVLICLHRLRDAGCSWSTASPTPGGSAVAPRQRRHRLLPTARINGNDMSGAWPVQARPRSWGEY</sequence>
<keyword evidence="2" id="KW-1185">Reference proteome</keyword>
<dbReference type="Proteomes" id="UP000585836">
    <property type="component" value="Unassembled WGS sequence"/>
</dbReference>
<evidence type="ECO:0000313" key="2">
    <source>
        <dbReference type="Proteomes" id="UP000585836"/>
    </source>
</evidence>
<dbReference type="AlphaFoldDB" id="A0A7W9PVN2"/>
<organism evidence="1 2">
    <name type="scientific">Streptomyces echinatus</name>
    <dbReference type="NCBI Taxonomy" id="67293"/>
    <lineage>
        <taxon>Bacteria</taxon>
        <taxon>Bacillati</taxon>
        <taxon>Actinomycetota</taxon>
        <taxon>Actinomycetes</taxon>
        <taxon>Kitasatosporales</taxon>
        <taxon>Streptomycetaceae</taxon>
        <taxon>Streptomyces</taxon>
    </lineage>
</organism>
<comment type="caution">
    <text evidence="1">The sequence shown here is derived from an EMBL/GenBank/DDBJ whole genome shotgun (WGS) entry which is preliminary data.</text>
</comment>